<evidence type="ECO:0008006" key="4">
    <source>
        <dbReference type="Google" id="ProtNLM"/>
    </source>
</evidence>
<dbReference type="Pfam" id="PF13830">
    <property type="entry name" value="DUF4192"/>
    <property type="match status" value="2"/>
</dbReference>
<dbReference type="EMBL" id="JTDL01000104">
    <property type="protein sequence ID" value="KHL03094.1"/>
    <property type="molecule type" value="Genomic_DNA"/>
</dbReference>
<name>A0A0B2AML0_9MICC</name>
<evidence type="ECO:0000313" key="2">
    <source>
        <dbReference type="EMBL" id="KHL03094.1"/>
    </source>
</evidence>
<organism evidence="2 3">
    <name type="scientific">Sinomonas humi</name>
    <dbReference type="NCBI Taxonomy" id="1338436"/>
    <lineage>
        <taxon>Bacteria</taxon>
        <taxon>Bacillati</taxon>
        <taxon>Actinomycetota</taxon>
        <taxon>Actinomycetes</taxon>
        <taxon>Micrococcales</taxon>
        <taxon>Micrococcaceae</taxon>
        <taxon>Sinomonas</taxon>
    </lineage>
</organism>
<feature type="region of interest" description="Disordered" evidence="1">
    <location>
        <begin position="178"/>
        <end position="204"/>
    </location>
</feature>
<gene>
    <name evidence="2" type="ORF">LK10_09925</name>
</gene>
<accession>A0A0B2AML0</accession>
<dbReference type="OrthoDB" id="4954868at2"/>
<dbReference type="RefSeq" id="WP_043123003.1">
    <property type="nucleotide sequence ID" value="NZ_JTDL01000104.1"/>
</dbReference>
<sequence length="421" mass="45323">MDESNEHFPTASQPDRCDVLSVREPEDLLGYIPHALGEWPQESLVAITLGAGSVGVSVRVDLPGALEPDELECFAGTVAEYLITDPLADSAVLALYSAVEWRDINVPPHGAAVTAVRAALADLGIPLLDAWLVGEHTWRSLLCDQTECCPWPGQSVETIRASRVNAELVYRGSAFGAEPEAGPRASAERAQTPAQVGPRRESEEDWWAPGQFAAALAVWDEALSTGRIPTDERLRLLAASLVRPALRDAVIVGAALGGSAAWHGSRAIGVLDSSPRGAAVGAPALAGGLSSEEVSARVGTWEEQQETESTEIDAALEFGAVILGQTRERPQWERIERLERIMRLLVEREEPEIRAPALAVLGWICWARGRGSKAAGFLRRSLSAIPGYRFADLLARVIDRGDLAGWARSPETAWRRMGEAA</sequence>
<dbReference type="STRING" id="1338436.LK10_09925"/>
<evidence type="ECO:0000313" key="3">
    <source>
        <dbReference type="Proteomes" id="UP000030982"/>
    </source>
</evidence>
<dbReference type="InterPro" id="IPR025447">
    <property type="entry name" value="DUF4192"/>
</dbReference>
<dbReference type="AlphaFoldDB" id="A0A0B2AML0"/>
<protein>
    <recommendedName>
        <fullName evidence="4">DUF4192 domain-containing protein</fullName>
    </recommendedName>
</protein>
<proteinExistence type="predicted"/>
<keyword evidence="3" id="KW-1185">Reference proteome</keyword>
<evidence type="ECO:0000256" key="1">
    <source>
        <dbReference type="SAM" id="MobiDB-lite"/>
    </source>
</evidence>
<reference evidence="2 3" key="1">
    <citation type="submission" date="2014-09" db="EMBL/GenBank/DDBJ databases">
        <title>Genome sequence of Sinomonas sp. MUSC 117.</title>
        <authorList>
            <person name="Lee L.-H."/>
        </authorList>
    </citation>
    <scope>NUCLEOTIDE SEQUENCE [LARGE SCALE GENOMIC DNA]</scope>
    <source>
        <strain evidence="2 3">MUSC 117</strain>
    </source>
</reference>
<comment type="caution">
    <text evidence="2">The sequence shown here is derived from an EMBL/GenBank/DDBJ whole genome shotgun (WGS) entry which is preliminary data.</text>
</comment>
<dbReference type="Proteomes" id="UP000030982">
    <property type="component" value="Unassembled WGS sequence"/>
</dbReference>